<organism evidence="1 2">
    <name type="scientific">Anaerobutyricum soehngenii</name>
    <dbReference type="NCBI Taxonomy" id="105843"/>
    <lineage>
        <taxon>Bacteria</taxon>
        <taxon>Bacillati</taxon>
        <taxon>Bacillota</taxon>
        <taxon>Clostridia</taxon>
        <taxon>Lachnospirales</taxon>
        <taxon>Lachnospiraceae</taxon>
        <taxon>Anaerobutyricum</taxon>
    </lineage>
</organism>
<evidence type="ECO:0000313" key="2">
    <source>
        <dbReference type="Proteomes" id="UP000433359"/>
    </source>
</evidence>
<reference evidence="1 2" key="1">
    <citation type="submission" date="2019-08" db="EMBL/GenBank/DDBJ databases">
        <title>In-depth cultivation of the pig gut microbiome towards novel bacterial diversity and tailored functional studies.</title>
        <authorList>
            <person name="Wylensek D."/>
            <person name="Hitch T.C.A."/>
            <person name="Clavel T."/>
        </authorList>
    </citation>
    <scope>NUCLEOTIDE SEQUENCE [LARGE SCALE GENOMIC DNA]</scope>
    <source>
        <strain evidence="1 2">BSM-383-APC-4H</strain>
    </source>
</reference>
<dbReference type="Proteomes" id="UP000433359">
    <property type="component" value="Unassembled WGS sequence"/>
</dbReference>
<dbReference type="AlphaFoldDB" id="A0A6N7YIB8"/>
<sequence length="60" mass="7032">MTWEQMSDASAKANIQHTATKVTNRDYLSSMRRLYQSTSILTALLPDESLLYEFLHRLQR</sequence>
<evidence type="ECO:0000313" key="1">
    <source>
        <dbReference type="EMBL" id="MSU83194.1"/>
    </source>
</evidence>
<gene>
    <name evidence="1" type="ORF">FYJ25_12850</name>
</gene>
<name>A0A6N7YIB8_9FIRM</name>
<protein>
    <submittedName>
        <fullName evidence="1">Uncharacterized protein</fullName>
    </submittedName>
</protein>
<accession>A0A6N7YIB8</accession>
<proteinExistence type="predicted"/>
<dbReference type="EMBL" id="VULP01000034">
    <property type="protein sequence ID" value="MSU83194.1"/>
    <property type="molecule type" value="Genomic_DNA"/>
</dbReference>
<comment type="caution">
    <text evidence="1">The sequence shown here is derived from an EMBL/GenBank/DDBJ whole genome shotgun (WGS) entry which is preliminary data.</text>
</comment>